<dbReference type="InterPro" id="IPR000914">
    <property type="entry name" value="SBP_5_dom"/>
</dbReference>
<dbReference type="Pfam" id="PF00496">
    <property type="entry name" value="SBP_bac_5"/>
    <property type="match status" value="1"/>
</dbReference>
<dbReference type="GO" id="GO:0030288">
    <property type="term" value="C:outer membrane-bounded periplasmic space"/>
    <property type="evidence" value="ECO:0007669"/>
    <property type="project" value="UniProtKB-ARBA"/>
</dbReference>
<keyword evidence="3" id="KW-0813">Transport</keyword>
<dbReference type="RefSeq" id="WP_038590483.1">
    <property type="nucleotide sequence ID" value="NZ_HG938353.1"/>
</dbReference>
<dbReference type="EMBL" id="HG938353">
    <property type="protein sequence ID" value="CDN49681.1"/>
    <property type="molecule type" value="Genomic_DNA"/>
</dbReference>
<organism evidence="7 8">
    <name type="scientific">Neorhizobium galegae bv. orientalis str. HAMBI 540</name>
    <dbReference type="NCBI Taxonomy" id="1028800"/>
    <lineage>
        <taxon>Bacteria</taxon>
        <taxon>Pseudomonadati</taxon>
        <taxon>Pseudomonadota</taxon>
        <taxon>Alphaproteobacteria</taxon>
        <taxon>Hyphomicrobiales</taxon>
        <taxon>Rhizobiaceae</taxon>
        <taxon>Rhizobium/Agrobacterium group</taxon>
        <taxon>Neorhizobium</taxon>
    </lineage>
</organism>
<sequence length="530" mass="59140">MFGKILKTVAVAGLLASSILAAPAGAFERTDKGNVIVFGGRQAIPVLDPHVRYDWSTRMIQQSVYDGLVKYEGNPAEIKPWLAEKWETSADGKSWTFHLAKNAKFHNGDPVTAEAVRYSFERGLKLNKGVAWMLKDFLAPENIVAVDANTVRFDLRAPYAPFLSFLPWWFVVNPAEVKAHEVDGDYGQKWLTDHAAGSGPFKLGRWEPNVLYEIEANDGYWKGWPQGEKNRPAGVIYKIIREPAAQKAALQRGEADIVEGLTPDDYIQIKRVPGVVIQDHKGMTTFGIKFNTQKGPTADINLRKAIAYAVDYDALIQIYNGAASLESSPLPDAMKGFVSVPGIPRKDLAKAKEYLAKSAYPNGGITLPYVHVAGLEEARRIGLVLLDNLKELGITVEVKPEQWPNMVAAGSKVETSPAMTSVFTTPVSTDPDAVAYQYHKASWGQYYAMMFYDNPKVSEMIDQARAATNWDDRAKLYADIQKQIVADQPEVFGMLQNRRWAHRDYLQGFQFSPVRFTGEVDLYPMWVKAE</sequence>
<evidence type="ECO:0000256" key="4">
    <source>
        <dbReference type="ARBA" id="ARBA00022729"/>
    </source>
</evidence>
<protein>
    <submittedName>
        <fullName evidence="7">Putative D,D-dipeptide-binding periplasmic protein DdpA</fullName>
    </submittedName>
</protein>
<dbReference type="GeneID" id="24256935"/>
<evidence type="ECO:0000259" key="6">
    <source>
        <dbReference type="Pfam" id="PF00496"/>
    </source>
</evidence>
<proteinExistence type="inferred from homology"/>
<dbReference type="PANTHER" id="PTHR30290">
    <property type="entry name" value="PERIPLASMIC BINDING COMPONENT OF ABC TRANSPORTER"/>
    <property type="match status" value="1"/>
</dbReference>
<evidence type="ECO:0000256" key="2">
    <source>
        <dbReference type="ARBA" id="ARBA00005695"/>
    </source>
</evidence>
<name>A0A068SVA2_NEOGA</name>
<evidence type="ECO:0000256" key="1">
    <source>
        <dbReference type="ARBA" id="ARBA00004418"/>
    </source>
</evidence>
<dbReference type="Gene3D" id="3.40.190.10">
    <property type="entry name" value="Periplasmic binding protein-like II"/>
    <property type="match status" value="1"/>
</dbReference>
<dbReference type="HOGENOM" id="CLU_017028_7_2_5"/>
<dbReference type="SUPFAM" id="SSF53850">
    <property type="entry name" value="Periplasmic binding protein-like II"/>
    <property type="match status" value="1"/>
</dbReference>
<keyword evidence="8" id="KW-1185">Reference proteome</keyword>
<dbReference type="GO" id="GO:0043190">
    <property type="term" value="C:ATP-binding cassette (ABC) transporter complex"/>
    <property type="evidence" value="ECO:0007669"/>
    <property type="project" value="InterPro"/>
</dbReference>
<evidence type="ECO:0000256" key="3">
    <source>
        <dbReference type="ARBA" id="ARBA00022448"/>
    </source>
</evidence>
<evidence type="ECO:0000256" key="5">
    <source>
        <dbReference type="SAM" id="SignalP"/>
    </source>
</evidence>
<dbReference type="Proteomes" id="UP000028181">
    <property type="component" value="Chromosome I"/>
</dbReference>
<feature type="chain" id="PRO_5001653429" evidence="5">
    <location>
        <begin position="22"/>
        <end position="530"/>
    </location>
</feature>
<dbReference type="PANTHER" id="PTHR30290:SF9">
    <property type="entry name" value="OLIGOPEPTIDE-BINDING PROTEIN APPA"/>
    <property type="match status" value="1"/>
</dbReference>
<reference evidence="8" key="1">
    <citation type="journal article" date="2014" name="BMC Genomics">
        <title>Genome sequencing of two Neorhizobium galegae strains reveals a noeT gene responsible for the unusual acetylation of the nodulation factors.</title>
        <authorList>
            <person name="Osterman J."/>
            <person name="Marsh J."/>
            <person name="Laine P.K."/>
            <person name="Zeng Z."/>
            <person name="Alatalo E."/>
            <person name="Sullivan J.T."/>
            <person name="Young J.P."/>
            <person name="Thomas-Oates J."/>
            <person name="Paulin L."/>
            <person name="Lindstrom K."/>
        </authorList>
    </citation>
    <scope>NUCLEOTIDE SEQUENCE [LARGE SCALE GENOMIC DNA]</scope>
    <source>
        <strain evidence="8">HAMBI 540</strain>
    </source>
</reference>
<dbReference type="CDD" id="cd08512">
    <property type="entry name" value="PBP2_NikA_DppA_OppA_like_7"/>
    <property type="match status" value="1"/>
</dbReference>
<comment type="similarity">
    <text evidence="2">Belongs to the bacterial solute-binding protein 5 family.</text>
</comment>
<keyword evidence="4 5" id="KW-0732">Signal</keyword>
<dbReference type="PATRIC" id="fig|1028800.3.peg.3574"/>
<evidence type="ECO:0000313" key="7">
    <source>
        <dbReference type="EMBL" id="CDN49681.1"/>
    </source>
</evidence>
<dbReference type="InterPro" id="IPR039424">
    <property type="entry name" value="SBP_5"/>
</dbReference>
<dbReference type="GO" id="GO:0015833">
    <property type="term" value="P:peptide transport"/>
    <property type="evidence" value="ECO:0007669"/>
    <property type="project" value="TreeGrafter"/>
</dbReference>
<dbReference type="OrthoDB" id="9803988at2"/>
<dbReference type="InterPro" id="IPR030678">
    <property type="entry name" value="Peptide/Ni-bd"/>
</dbReference>
<dbReference type="KEGG" id="ngg:RG540_CH35170"/>
<accession>A0A068SVA2</accession>
<gene>
    <name evidence="7" type="primary">ddpA</name>
    <name evidence="7" type="ORF">RG540_CH35170</name>
</gene>
<dbReference type="AlphaFoldDB" id="A0A068SVA2"/>
<feature type="domain" description="Solute-binding protein family 5" evidence="6">
    <location>
        <begin position="77"/>
        <end position="440"/>
    </location>
</feature>
<dbReference type="Gene3D" id="3.10.105.10">
    <property type="entry name" value="Dipeptide-binding Protein, Domain 3"/>
    <property type="match status" value="1"/>
</dbReference>
<evidence type="ECO:0000313" key="8">
    <source>
        <dbReference type="Proteomes" id="UP000028181"/>
    </source>
</evidence>
<dbReference type="PIRSF" id="PIRSF002741">
    <property type="entry name" value="MppA"/>
    <property type="match status" value="1"/>
</dbReference>
<feature type="signal peptide" evidence="5">
    <location>
        <begin position="1"/>
        <end position="21"/>
    </location>
</feature>
<dbReference type="GO" id="GO:1904680">
    <property type="term" value="F:peptide transmembrane transporter activity"/>
    <property type="evidence" value="ECO:0007669"/>
    <property type="project" value="TreeGrafter"/>
</dbReference>
<comment type="subcellular location">
    <subcellularLocation>
        <location evidence="1">Periplasm</location>
    </subcellularLocation>
</comment>
<dbReference type="eggNOG" id="COG0747">
    <property type="taxonomic scope" value="Bacteria"/>
</dbReference>
<dbReference type="Gene3D" id="3.90.76.10">
    <property type="entry name" value="Dipeptide-binding Protein, Domain 1"/>
    <property type="match status" value="1"/>
</dbReference>